<sequence>MINSININKLWLFLSLLALSSASYALDPKVNAAGDAALPEDATKKGIYRNVNEDGVVEFSDQSSSSNSSKQIKLKTSNTFKPAAKKYTPRPSVRSKSNSKAGNSASRYSKLEISSPTADQQIRSNQQTVTVSIAISPALNIAAGDRIELYYDGKSQGKKKTTVFNLKDVYRGQHRVQAKVVNSSGTVLKISKPIQFVIHKFSVLLNKKAKSHR</sequence>
<feature type="compositionally biased region" description="Low complexity" evidence="1">
    <location>
        <begin position="60"/>
        <end position="69"/>
    </location>
</feature>
<gene>
    <name evidence="2" type="ORF">MNBD_GAMMA22-2402</name>
</gene>
<organism evidence="2">
    <name type="scientific">hydrothermal vent metagenome</name>
    <dbReference type="NCBI Taxonomy" id="652676"/>
    <lineage>
        <taxon>unclassified sequences</taxon>
        <taxon>metagenomes</taxon>
        <taxon>ecological metagenomes</taxon>
    </lineage>
</organism>
<evidence type="ECO:0000313" key="2">
    <source>
        <dbReference type="EMBL" id="VAW92193.1"/>
    </source>
</evidence>
<feature type="compositionally biased region" description="Low complexity" evidence="1">
    <location>
        <begin position="94"/>
        <end position="107"/>
    </location>
</feature>
<accession>A0A3B0ZVR9</accession>
<dbReference type="InterPro" id="IPR013783">
    <property type="entry name" value="Ig-like_fold"/>
</dbReference>
<dbReference type="Gene3D" id="2.60.40.10">
    <property type="entry name" value="Immunoglobulins"/>
    <property type="match status" value="1"/>
</dbReference>
<dbReference type="AlphaFoldDB" id="A0A3B0ZVR9"/>
<feature type="compositionally biased region" description="Polar residues" evidence="1">
    <location>
        <begin position="112"/>
        <end position="122"/>
    </location>
</feature>
<feature type="region of interest" description="Disordered" evidence="1">
    <location>
        <begin position="59"/>
        <end position="122"/>
    </location>
</feature>
<evidence type="ECO:0008006" key="3">
    <source>
        <dbReference type="Google" id="ProtNLM"/>
    </source>
</evidence>
<dbReference type="EMBL" id="UOFS01000011">
    <property type="protein sequence ID" value="VAW92193.1"/>
    <property type="molecule type" value="Genomic_DNA"/>
</dbReference>
<evidence type="ECO:0000256" key="1">
    <source>
        <dbReference type="SAM" id="MobiDB-lite"/>
    </source>
</evidence>
<protein>
    <recommendedName>
        <fullName evidence="3">DUF4124 domain-containing protein</fullName>
    </recommendedName>
</protein>
<proteinExistence type="predicted"/>
<name>A0A3B0ZVR9_9ZZZZ</name>
<reference evidence="2" key="1">
    <citation type="submission" date="2018-06" db="EMBL/GenBank/DDBJ databases">
        <authorList>
            <person name="Zhirakovskaya E."/>
        </authorList>
    </citation>
    <scope>NUCLEOTIDE SEQUENCE</scope>
</reference>
<feature type="compositionally biased region" description="Polar residues" evidence="1">
    <location>
        <begin position="70"/>
        <end position="80"/>
    </location>
</feature>